<comment type="caution">
    <text evidence="1">The sequence shown here is derived from an EMBL/GenBank/DDBJ whole genome shotgun (WGS) entry which is preliminary data.</text>
</comment>
<evidence type="ECO:0000313" key="1">
    <source>
        <dbReference type="EMBL" id="CAJ0934811.1"/>
    </source>
</evidence>
<accession>A0ABN9L6U5</accession>
<gene>
    <name evidence="1" type="ORF">RIMI_LOCUS6086933</name>
</gene>
<reference evidence="1" key="1">
    <citation type="submission" date="2023-07" db="EMBL/GenBank/DDBJ databases">
        <authorList>
            <person name="Stuckert A."/>
        </authorList>
    </citation>
    <scope>NUCLEOTIDE SEQUENCE</scope>
</reference>
<proteinExistence type="predicted"/>
<evidence type="ECO:0000313" key="2">
    <source>
        <dbReference type="Proteomes" id="UP001176940"/>
    </source>
</evidence>
<keyword evidence="2" id="KW-1185">Reference proteome</keyword>
<organism evidence="1 2">
    <name type="scientific">Ranitomeya imitator</name>
    <name type="common">mimic poison frog</name>
    <dbReference type="NCBI Taxonomy" id="111125"/>
    <lineage>
        <taxon>Eukaryota</taxon>
        <taxon>Metazoa</taxon>
        <taxon>Chordata</taxon>
        <taxon>Craniata</taxon>
        <taxon>Vertebrata</taxon>
        <taxon>Euteleostomi</taxon>
        <taxon>Amphibia</taxon>
        <taxon>Batrachia</taxon>
        <taxon>Anura</taxon>
        <taxon>Neobatrachia</taxon>
        <taxon>Hyloidea</taxon>
        <taxon>Dendrobatidae</taxon>
        <taxon>Dendrobatinae</taxon>
        <taxon>Ranitomeya</taxon>
    </lineage>
</organism>
<dbReference type="EMBL" id="CAUEEQ010010801">
    <property type="protein sequence ID" value="CAJ0934811.1"/>
    <property type="molecule type" value="Genomic_DNA"/>
</dbReference>
<name>A0ABN9L6U5_9NEOB</name>
<dbReference type="Proteomes" id="UP001176940">
    <property type="component" value="Unassembled WGS sequence"/>
</dbReference>
<feature type="non-terminal residue" evidence="1">
    <location>
        <position position="1"/>
    </location>
</feature>
<sequence>EVTRCLLIFKQKKLLPQEAKRTPELSRIRVGAALTSTIEKSCKSCAPCQGDWPRTQNAELTGDRDLEDDLLYSASFKFTTSYHRNIQGSDIDNYASTTTIKEFSGFKKTVEVELMPLGTELPPTKPYHGTYIRQLGL</sequence>
<protein>
    <submittedName>
        <fullName evidence="1">Uncharacterized protein</fullName>
    </submittedName>
</protein>